<name>A0AAE9BYX2_9CAUD</name>
<evidence type="ECO:0000313" key="3">
    <source>
        <dbReference type="Proteomes" id="UP000827845"/>
    </source>
</evidence>
<gene>
    <name evidence="2" type="ORF">HATV-3_gp44</name>
</gene>
<keyword evidence="3" id="KW-1185">Reference proteome</keyword>
<protein>
    <submittedName>
        <fullName evidence="2">Zn finger</fullName>
    </submittedName>
</protein>
<proteinExistence type="predicted"/>
<dbReference type="Proteomes" id="UP000827845">
    <property type="component" value="Segment"/>
</dbReference>
<evidence type="ECO:0000256" key="1">
    <source>
        <dbReference type="SAM" id="MobiDB-lite"/>
    </source>
</evidence>
<dbReference type="EMBL" id="MZ334527">
    <property type="protein sequence ID" value="UBF23394.1"/>
    <property type="molecule type" value="Genomic_DNA"/>
</dbReference>
<reference evidence="2" key="1">
    <citation type="submission" date="2021-05" db="EMBL/GenBank/DDBJ databases">
        <title>Diversity, taxonomy and evolution of archaeal viruses of the class Caudoviricetes.</title>
        <authorList>
            <person name="Liu Y."/>
            <person name="Demina T.A."/>
            <person name="Roux S."/>
            <person name="Aiewsakun P."/>
            <person name="Kazlauskas D."/>
            <person name="Simmonds P."/>
            <person name="Prangishvili D."/>
            <person name="Oksanen H.M."/>
            <person name="Krupovic M."/>
        </authorList>
    </citation>
    <scope>NUCLEOTIDE SEQUENCE</scope>
    <source>
        <strain evidence="2">HATV-3/30</strain>
    </source>
</reference>
<evidence type="ECO:0000313" key="2">
    <source>
        <dbReference type="EMBL" id="UBF23394.1"/>
    </source>
</evidence>
<organism evidence="2 3">
    <name type="scientific">Haloarcula tailed virus 3</name>
    <dbReference type="NCBI Taxonomy" id="2877990"/>
    <lineage>
        <taxon>Viruses</taxon>
        <taxon>Duplodnaviria</taxon>
        <taxon>Heunggongvirae</taxon>
        <taxon>Uroviricota</taxon>
        <taxon>Caudoviricetes</taxon>
        <taxon>Kirjokansivirales</taxon>
        <taxon>Pyrstoviridae</taxon>
        <taxon>Hatrivirus</taxon>
        <taxon>Hatrivirus caudatum</taxon>
        <taxon>Hatrivirus HATV3</taxon>
    </lineage>
</organism>
<sequence length="134" mass="14882">MATTDDDCPRCGLRLEESPAADASVECNRCGFYVYEHAEVDLPPMWREEPQLADQLGLSRLFAHLDGPGFIGVKGDTVELVRADLKAGEEADPEEYDIIDRDERAERIEQLAQTYNDEYSENGEDSARNVGGGN</sequence>
<accession>A0AAE9BYX2</accession>
<feature type="region of interest" description="Disordered" evidence="1">
    <location>
        <begin position="115"/>
        <end position="134"/>
    </location>
</feature>